<proteinExistence type="predicted"/>
<reference evidence="2" key="1">
    <citation type="submission" date="2022-10" db="EMBL/GenBank/DDBJ databases">
        <title>The complete genomes of actinobacterial strains from the NBC collection.</title>
        <authorList>
            <person name="Joergensen T.S."/>
            <person name="Alvarez Arevalo M."/>
            <person name="Sterndorff E.B."/>
            <person name="Faurdal D."/>
            <person name="Vuksanovic O."/>
            <person name="Mourched A.-S."/>
            <person name="Charusanti P."/>
            <person name="Shaw S."/>
            <person name="Blin K."/>
            <person name="Weber T."/>
        </authorList>
    </citation>
    <scope>NUCLEOTIDE SEQUENCE</scope>
    <source>
        <strain evidence="2">NBC_01482</strain>
    </source>
</reference>
<feature type="transmembrane region" description="Helical" evidence="1">
    <location>
        <begin position="218"/>
        <end position="236"/>
    </location>
</feature>
<dbReference type="RefSeq" id="WP_329412105.1">
    <property type="nucleotide sequence ID" value="NZ_CP109441.1"/>
</dbReference>
<evidence type="ECO:0000313" key="2">
    <source>
        <dbReference type="EMBL" id="WUV47876.1"/>
    </source>
</evidence>
<evidence type="ECO:0000256" key="1">
    <source>
        <dbReference type="SAM" id="Phobius"/>
    </source>
</evidence>
<feature type="transmembrane region" description="Helical" evidence="1">
    <location>
        <begin position="186"/>
        <end position="206"/>
    </location>
</feature>
<dbReference type="EMBL" id="CP109441">
    <property type="protein sequence ID" value="WUV47876.1"/>
    <property type="molecule type" value="Genomic_DNA"/>
</dbReference>
<dbReference type="Proteomes" id="UP001432062">
    <property type="component" value="Chromosome"/>
</dbReference>
<sequence length="571" mass="61765">MLVVAVAGVGFLAHPLAAVLSPNGLLAQGRDIGISVAAGLNGDSNPDPRSIVAELNSTLADNFARHPLQLWNFGHVIDDSPRCRAAWSSGILAGSESQVTRGMRDCGDAYAHAKIMNPSPGQVGTGLTLLIFGTILLLFMSYLSIKIFLAALSSIFHAILTIFGFAAGGFIYGPTQAFLVRNLADMVGDAGALVVYTTYLGCYTLVLDRVFRSAPDSGMAAIFVGGVVLIAGFVLLRRLDLALLGGQSRTAEKIRAVLEGRPVPAGGQSTGMGEASLRYSLSPGHAMGTAMRGIAEFNANPVASFMFGRPSPLTYYSGRMQEMNYLNYQLLRGNVPPRAAGSWMARLTLGKNAHDAAARSAAEDFGGTNARAASAAMTTILSLGADRADAIGALAVARFPNEIRRWAAEAHARTMQSAEDNPMEYGPLKRVAAALDMAENSRQYGGVERNAHNAQFAESAALFHRLSPRPMRNRSDADWETDPLVRDTVRRNYATFDDFQRVVTPERFTQADEDTRRYIGYRLSRDLAETGEQYYRNPDDQNLRREAMRQKNRAVYVDLQLAGTNIGPWTS</sequence>
<feature type="transmembrane region" description="Helical" evidence="1">
    <location>
        <begin position="155"/>
        <end position="174"/>
    </location>
</feature>
<keyword evidence="3" id="KW-1185">Reference proteome</keyword>
<evidence type="ECO:0000313" key="3">
    <source>
        <dbReference type="Proteomes" id="UP001432062"/>
    </source>
</evidence>
<gene>
    <name evidence="2" type="ORF">OG563_06520</name>
</gene>
<name>A0ABZ1Z0E1_9NOCA</name>
<feature type="transmembrane region" description="Helical" evidence="1">
    <location>
        <begin position="123"/>
        <end position="143"/>
    </location>
</feature>
<protein>
    <submittedName>
        <fullName evidence="2">Uncharacterized protein</fullName>
    </submittedName>
</protein>
<keyword evidence="1" id="KW-0812">Transmembrane</keyword>
<organism evidence="2 3">
    <name type="scientific">Nocardia vinacea</name>
    <dbReference type="NCBI Taxonomy" id="96468"/>
    <lineage>
        <taxon>Bacteria</taxon>
        <taxon>Bacillati</taxon>
        <taxon>Actinomycetota</taxon>
        <taxon>Actinomycetes</taxon>
        <taxon>Mycobacteriales</taxon>
        <taxon>Nocardiaceae</taxon>
        <taxon>Nocardia</taxon>
    </lineage>
</organism>
<keyword evidence="1" id="KW-0472">Membrane</keyword>
<accession>A0ABZ1Z0E1</accession>
<keyword evidence="1" id="KW-1133">Transmembrane helix</keyword>